<gene>
    <name evidence="6" type="ORF">ACFPCS_18820</name>
</gene>
<dbReference type="Pfam" id="PF08706">
    <property type="entry name" value="D5_N"/>
    <property type="match status" value="1"/>
</dbReference>
<dbReference type="InterPro" id="IPR015330">
    <property type="entry name" value="DNA_primase/pol_bifunc_N"/>
</dbReference>
<reference evidence="7" key="1">
    <citation type="journal article" date="2019" name="Int. J. Syst. Evol. Microbiol.">
        <title>The Global Catalogue of Microorganisms (GCM) 10K type strain sequencing project: providing services to taxonomists for standard genome sequencing and annotation.</title>
        <authorList>
            <consortium name="The Broad Institute Genomics Platform"/>
            <consortium name="The Broad Institute Genome Sequencing Center for Infectious Disease"/>
            <person name="Wu L."/>
            <person name="Ma J."/>
        </authorList>
    </citation>
    <scope>NUCLEOTIDE SEQUENCE [LARGE SCALE GENOMIC DNA]</scope>
    <source>
        <strain evidence="7">CGMCC 4.6946</strain>
    </source>
</reference>
<dbReference type="PANTHER" id="PTHR35372:SF2">
    <property type="entry name" value="SF3 HELICASE DOMAIN-CONTAINING PROTEIN"/>
    <property type="match status" value="1"/>
</dbReference>
<keyword evidence="7" id="KW-1185">Reference proteome</keyword>
<evidence type="ECO:0000313" key="7">
    <source>
        <dbReference type="Proteomes" id="UP001595797"/>
    </source>
</evidence>
<feature type="region of interest" description="Disordered" evidence="4">
    <location>
        <begin position="220"/>
        <end position="247"/>
    </location>
</feature>
<keyword evidence="2" id="KW-0378">Hydrolase</keyword>
<keyword evidence="1" id="KW-0547">Nucleotide-binding</keyword>
<feature type="domain" description="SF3 helicase" evidence="5">
    <location>
        <begin position="539"/>
        <end position="697"/>
    </location>
</feature>
<dbReference type="SMART" id="SM00943">
    <property type="entry name" value="Prim-Pol"/>
    <property type="match status" value="1"/>
</dbReference>
<dbReference type="Pfam" id="PF19263">
    <property type="entry name" value="DUF5906"/>
    <property type="match status" value="1"/>
</dbReference>
<feature type="compositionally biased region" description="Low complexity" evidence="4">
    <location>
        <begin position="222"/>
        <end position="240"/>
    </location>
</feature>
<name>A0ABV9TPR8_9MICC</name>
<keyword evidence="3" id="KW-0067">ATP-binding</keyword>
<protein>
    <submittedName>
        <fullName evidence="6">Phage/plasmid primase, P4 family</fullName>
    </submittedName>
</protein>
<organism evidence="6 7">
    <name type="scientific">Kocuria oceani</name>
    <dbReference type="NCBI Taxonomy" id="988827"/>
    <lineage>
        <taxon>Bacteria</taxon>
        <taxon>Bacillati</taxon>
        <taxon>Actinomycetota</taxon>
        <taxon>Actinomycetes</taxon>
        <taxon>Micrococcales</taxon>
        <taxon>Micrococcaceae</taxon>
        <taxon>Kocuria</taxon>
    </lineage>
</organism>
<dbReference type="InterPro" id="IPR051620">
    <property type="entry name" value="ORF904-like_C"/>
</dbReference>
<comment type="caution">
    <text evidence="6">The sequence shown here is derived from an EMBL/GenBank/DDBJ whole genome shotgun (WGS) entry which is preliminary data.</text>
</comment>
<dbReference type="PANTHER" id="PTHR35372">
    <property type="entry name" value="ATP BINDING PROTEIN-RELATED"/>
    <property type="match status" value="1"/>
</dbReference>
<dbReference type="InterPro" id="IPR014818">
    <property type="entry name" value="Phage/plasmid_primase_P4_C"/>
</dbReference>
<evidence type="ECO:0000256" key="3">
    <source>
        <dbReference type="ARBA" id="ARBA00022840"/>
    </source>
</evidence>
<dbReference type="Gene3D" id="3.40.50.300">
    <property type="entry name" value="P-loop containing nucleotide triphosphate hydrolases"/>
    <property type="match status" value="1"/>
</dbReference>
<dbReference type="InterPro" id="IPR006500">
    <property type="entry name" value="Helicase_put_C_phage/plasmid"/>
</dbReference>
<evidence type="ECO:0000259" key="5">
    <source>
        <dbReference type="PROSITE" id="PS51206"/>
    </source>
</evidence>
<accession>A0ABV9TPR8</accession>
<dbReference type="RefSeq" id="WP_277552423.1">
    <property type="nucleotide sequence ID" value="NZ_JARAMH010000028.1"/>
</dbReference>
<dbReference type="SUPFAM" id="SSF52540">
    <property type="entry name" value="P-loop containing nucleoside triphosphate hydrolases"/>
    <property type="match status" value="1"/>
</dbReference>
<dbReference type="EMBL" id="JBHSIW010000029">
    <property type="protein sequence ID" value="MFC4905614.1"/>
    <property type="molecule type" value="Genomic_DNA"/>
</dbReference>
<dbReference type="InterPro" id="IPR027417">
    <property type="entry name" value="P-loop_NTPase"/>
</dbReference>
<dbReference type="PROSITE" id="PS51206">
    <property type="entry name" value="SF3_HELICASE_1"/>
    <property type="match status" value="1"/>
</dbReference>
<dbReference type="Proteomes" id="UP001595797">
    <property type="component" value="Unassembled WGS sequence"/>
</dbReference>
<dbReference type="SMART" id="SM00885">
    <property type="entry name" value="D5_N"/>
    <property type="match status" value="1"/>
</dbReference>
<dbReference type="InterPro" id="IPR014015">
    <property type="entry name" value="Helicase_SF3_DNA-vir"/>
</dbReference>
<proteinExistence type="predicted"/>
<dbReference type="InterPro" id="IPR045455">
    <property type="entry name" value="NrS-1_pol-like_helicase"/>
</dbReference>
<sequence>MTSTSNAPQAENLEGVEINHAGRNDHHQDTTQHAFGSAPVEEFLDALTAAGHPVLTFGDRFPAWKGVTGTDGNRAAITHHREAPGAHLAAVMAPGAFAVLDVDPRNGGDAPALRDALAAAGVPIYAEVHTGGAGTHYYVPSPARPTGDKIDGLTEHPGVDVKTTGLVFLPGTMRTKAEHRDEVTGRPRPYRLAWSRLVEGTGDADGAERFADWLDTHRPQRAAPAATTAATPTLPTPGAQPEEDGTRRRLRGSLAATATRLARETTGGRNQALNDAALWFGHAADHGLTRAEVHDALRAACQQNGVLDDDGPATFEATFASGWDTGTADPWPLERILPDRGGQPSAGDLRDVFTPGTTASATTAASSITAPAGTPATADLHEGETRMAYRLATAYQDRLMHVHGFGWFAWDGRRWEEDKVGHARRALIDVLAQDLRAALEDRDRDRVNALRKIERDAAQRGVLKIAEDLPAFARTIDDLDADPWLLNTANGTLDLRTMALRPHDPADRITKVTRGAYRPEDLDGSRWARFLSSTLPDSDVRAFLARYVGQALTGRVLEHKLAILTGTGRNGKGTFYGALGFALGEYATVVEPDLLLHRDGAHPTGEMDLRGVRWAVVSETDEGRKLAMSTVKRLTGGDRIRARRMRQDFVEFNASHTLALITNHLPRVDGDDPAIWARLRVIPFDQKFDTGGRRPVKDLPEQLEADADAVLSWTVAGWEDYRHRDGLDEPAAIVAATENYHAGADHVGRFLDVRGHDVTSTGRDA</sequence>
<evidence type="ECO:0000313" key="6">
    <source>
        <dbReference type="EMBL" id="MFC4905614.1"/>
    </source>
</evidence>
<evidence type="ECO:0000256" key="4">
    <source>
        <dbReference type="SAM" id="MobiDB-lite"/>
    </source>
</evidence>
<dbReference type="Pfam" id="PF09250">
    <property type="entry name" value="Prim-Pol"/>
    <property type="match status" value="1"/>
</dbReference>
<dbReference type="NCBIfam" id="TIGR01613">
    <property type="entry name" value="primase_Cterm"/>
    <property type="match status" value="1"/>
</dbReference>
<evidence type="ECO:0000256" key="2">
    <source>
        <dbReference type="ARBA" id="ARBA00022801"/>
    </source>
</evidence>
<evidence type="ECO:0000256" key="1">
    <source>
        <dbReference type="ARBA" id="ARBA00022741"/>
    </source>
</evidence>